<dbReference type="EMBL" id="CP146016">
    <property type="protein sequence ID" value="WWQ61115.1"/>
    <property type="molecule type" value="Genomic_DNA"/>
</dbReference>
<dbReference type="GeneID" id="89335756"/>
<evidence type="ECO:0000313" key="2">
    <source>
        <dbReference type="EMBL" id="WWQ61115.1"/>
    </source>
</evidence>
<protein>
    <submittedName>
        <fullName evidence="2">Uncharacterized protein</fullName>
    </submittedName>
</protein>
<reference evidence="2 3" key="1">
    <citation type="submission" date="2024-02" db="EMBL/GenBank/DDBJ databases">
        <title>STSV induces naive adaptation in Sulfolobus.</title>
        <authorList>
            <person name="Xiang X."/>
            <person name="Song M."/>
        </authorList>
    </citation>
    <scope>NUCLEOTIDE SEQUENCE [LARGE SCALE GENOMIC DNA]</scope>
    <source>
        <strain evidence="2 3">RT2</strain>
    </source>
</reference>
<proteinExistence type="predicted"/>
<dbReference type="RefSeq" id="WP_338602938.1">
    <property type="nucleotide sequence ID" value="NZ_CP146016.1"/>
</dbReference>
<evidence type="ECO:0000256" key="1">
    <source>
        <dbReference type="SAM" id="MobiDB-lite"/>
    </source>
</evidence>
<name>A0AAX4L1U5_9CREN</name>
<feature type="compositionally biased region" description="Basic and acidic residues" evidence="1">
    <location>
        <begin position="25"/>
        <end position="38"/>
    </location>
</feature>
<dbReference type="AlphaFoldDB" id="A0AAX4L1U5"/>
<sequence>MQLDYDKVKDEVELISDGTGISMEVHKGKVEKGRKEKVPQNSSSR</sequence>
<gene>
    <name evidence="2" type="ORF">V6M85_03270</name>
</gene>
<evidence type="ECO:0000313" key="3">
    <source>
        <dbReference type="Proteomes" id="UP001432202"/>
    </source>
</evidence>
<accession>A0AAX4L1U5</accession>
<dbReference type="Proteomes" id="UP001432202">
    <property type="component" value="Chromosome"/>
</dbReference>
<keyword evidence="3" id="KW-1185">Reference proteome</keyword>
<feature type="region of interest" description="Disordered" evidence="1">
    <location>
        <begin position="25"/>
        <end position="45"/>
    </location>
</feature>
<organism evidence="2 3">
    <name type="scientific">Sulfolobus tengchongensis</name>
    <dbReference type="NCBI Taxonomy" id="207809"/>
    <lineage>
        <taxon>Archaea</taxon>
        <taxon>Thermoproteota</taxon>
        <taxon>Thermoprotei</taxon>
        <taxon>Sulfolobales</taxon>
        <taxon>Sulfolobaceae</taxon>
        <taxon>Sulfolobus</taxon>
    </lineage>
</organism>